<reference evidence="1 2" key="1">
    <citation type="submission" date="2018-06" db="EMBL/GenBank/DDBJ databases">
        <title>Complete Genomes of Monosporascus.</title>
        <authorList>
            <person name="Robinson A.J."/>
            <person name="Natvig D.O."/>
        </authorList>
    </citation>
    <scope>NUCLEOTIDE SEQUENCE [LARGE SCALE GENOMIC DNA]</scope>
    <source>
        <strain evidence="1 2">CBS 609.92</strain>
    </source>
</reference>
<proteinExistence type="predicted"/>
<sequence>MVSTYSMRSLTKGSDKLPAMSGIADLMQKATKSQFLAGLWVDNLIDDLRWTVEPNTIWDDQDPETTGFVNHRAPSEYRAPTFSWASINMGVISYELPHRRKLDPVAVVLDAKCDLKGANPLGEVTNGFLTLEAYLVRAELSTATGRWARAIGIYELRREGMKADMRADFPIVQIVAPLEDGSQIDALGRATGEDKIDPIDGTVICLALGYSDKDIVALVLSHSRKVPGAYERLGNMVYDDIDWFDKGEVRKSVITIV</sequence>
<keyword evidence="2" id="KW-1185">Reference proteome</keyword>
<evidence type="ECO:0008006" key="3">
    <source>
        <dbReference type="Google" id="ProtNLM"/>
    </source>
</evidence>
<accession>A0ABY0H737</accession>
<dbReference type="Proteomes" id="UP000294003">
    <property type="component" value="Unassembled WGS sequence"/>
</dbReference>
<organism evidence="1 2">
    <name type="scientific">Monosporascus cannonballus</name>
    <dbReference type="NCBI Taxonomy" id="155416"/>
    <lineage>
        <taxon>Eukaryota</taxon>
        <taxon>Fungi</taxon>
        <taxon>Dikarya</taxon>
        <taxon>Ascomycota</taxon>
        <taxon>Pezizomycotina</taxon>
        <taxon>Sordariomycetes</taxon>
        <taxon>Xylariomycetidae</taxon>
        <taxon>Xylariales</taxon>
        <taxon>Xylariales incertae sedis</taxon>
        <taxon>Monosporascus</taxon>
    </lineage>
</organism>
<evidence type="ECO:0000313" key="2">
    <source>
        <dbReference type="Proteomes" id="UP000294003"/>
    </source>
</evidence>
<name>A0ABY0H737_9PEZI</name>
<dbReference type="PANTHER" id="PTHR33112:SF16">
    <property type="entry name" value="HETEROKARYON INCOMPATIBILITY DOMAIN-CONTAINING PROTEIN"/>
    <property type="match status" value="1"/>
</dbReference>
<protein>
    <recommendedName>
        <fullName evidence="3">Heterokaryon incompatibility domain-containing protein</fullName>
    </recommendedName>
</protein>
<evidence type="ECO:0000313" key="1">
    <source>
        <dbReference type="EMBL" id="RYO86622.1"/>
    </source>
</evidence>
<dbReference type="PANTHER" id="PTHR33112">
    <property type="entry name" value="DOMAIN PROTEIN, PUTATIVE-RELATED"/>
    <property type="match status" value="1"/>
</dbReference>
<comment type="caution">
    <text evidence="1">The sequence shown here is derived from an EMBL/GenBank/DDBJ whole genome shotgun (WGS) entry which is preliminary data.</text>
</comment>
<dbReference type="EMBL" id="QJNS01000112">
    <property type="protein sequence ID" value="RYO86622.1"/>
    <property type="molecule type" value="Genomic_DNA"/>
</dbReference>
<gene>
    <name evidence="1" type="ORF">DL762_004634</name>
</gene>